<organism evidence="7 8">
    <name type="scientific">Mycolicibacterium arabiense</name>
    <dbReference type="NCBI Taxonomy" id="1286181"/>
    <lineage>
        <taxon>Bacteria</taxon>
        <taxon>Bacillati</taxon>
        <taxon>Actinomycetota</taxon>
        <taxon>Actinomycetes</taxon>
        <taxon>Mycobacteriales</taxon>
        <taxon>Mycobacteriaceae</taxon>
        <taxon>Mycolicibacterium</taxon>
    </lineage>
</organism>
<dbReference type="InterPro" id="IPR002173">
    <property type="entry name" value="Carboh/pur_kinase_PfkB_CS"/>
</dbReference>
<dbReference type="RefSeq" id="WP_163922639.1">
    <property type="nucleotide sequence ID" value="NZ_AP022593.1"/>
</dbReference>
<evidence type="ECO:0000256" key="2">
    <source>
        <dbReference type="ARBA" id="ARBA00022679"/>
    </source>
</evidence>
<dbReference type="Pfam" id="PF00294">
    <property type="entry name" value="PfkB"/>
    <property type="match status" value="1"/>
</dbReference>
<keyword evidence="5" id="KW-0067">ATP-binding</keyword>
<evidence type="ECO:0000256" key="1">
    <source>
        <dbReference type="ARBA" id="ARBA00010688"/>
    </source>
</evidence>
<dbReference type="AlphaFoldDB" id="A0A7I7S4N9"/>
<proteinExistence type="inferred from homology"/>
<dbReference type="InterPro" id="IPR050306">
    <property type="entry name" value="PfkB_Carbo_kinase"/>
</dbReference>
<dbReference type="CDD" id="cd01167">
    <property type="entry name" value="bac_FRK"/>
    <property type="match status" value="1"/>
</dbReference>
<keyword evidence="4 7" id="KW-0418">Kinase</keyword>
<dbReference type="KEGG" id="marz:MARA_51310"/>
<keyword evidence="2" id="KW-0808">Transferase</keyword>
<dbReference type="GO" id="GO:0005524">
    <property type="term" value="F:ATP binding"/>
    <property type="evidence" value="ECO:0007669"/>
    <property type="project" value="UniProtKB-KW"/>
</dbReference>
<evidence type="ECO:0000256" key="5">
    <source>
        <dbReference type="ARBA" id="ARBA00022840"/>
    </source>
</evidence>
<evidence type="ECO:0000259" key="6">
    <source>
        <dbReference type="Pfam" id="PF00294"/>
    </source>
</evidence>
<evidence type="ECO:0000256" key="3">
    <source>
        <dbReference type="ARBA" id="ARBA00022741"/>
    </source>
</evidence>
<dbReference type="GO" id="GO:0016301">
    <property type="term" value="F:kinase activity"/>
    <property type="evidence" value="ECO:0007669"/>
    <property type="project" value="UniProtKB-KW"/>
</dbReference>
<sequence length="305" mass="31690">MSQRALVIGEALIDVVERDGTVTGEHVGGSPLNVAVGLGRLGREVDFLTHVGTDERGRRIVDHVEASGVALVPGSTNAARTPTALARLDAAGAATYEFDIEWQLAGTPEVGPPLVAHTGSIAAFLDPGCLAVAALLDAYRASATITYDPNVRPALIADREQAIGRIDRLVAKADVVKVSDEDLHWLDPDRSPEEIAAAWQSVGPAVVAVTMGERGAFATCAAGTVRIEVPKVEVVDTVGAGDAFMTGLIDELWTLGLLGADRRADLAAIDTSTLERVLRAAAKVSAIVVGRAGADSPDRAALLRG</sequence>
<keyword evidence="3" id="KW-0547">Nucleotide-binding</keyword>
<protein>
    <submittedName>
        <fullName evidence="7">Fructokinase</fullName>
    </submittedName>
</protein>
<dbReference type="PANTHER" id="PTHR43085:SF1">
    <property type="entry name" value="PSEUDOURIDINE KINASE-RELATED"/>
    <property type="match status" value="1"/>
</dbReference>
<dbReference type="PANTHER" id="PTHR43085">
    <property type="entry name" value="HEXOKINASE FAMILY MEMBER"/>
    <property type="match status" value="1"/>
</dbReference>
<accession>A0A7I7S4N9</accession>
<evidence type="ECO:0000313" key="7">
    <source>
        <dbReference type="EMBL" id="BBY51663.1"/>
    </source>
</evidence>
<dbReference type="Proteomes" id="UP000467428">
    <property type="component" value="Chromosome"/>
</dbReference>
<geneLocation type="plasmid" evidence="8">
    <name>pjcm18538 dna</name>
</geneLocation>
<dbReference type="InterPro" id="IPR029056">
    <property type="entry name" value="Ribokinase-like"/>
</dbReference>
<dbReference type="Gene3D" id="3.40.1190.20">
    <property type="match status" value="1"/>
</dbReference>
<reference evidence="7 8" key="1">
    <citation type="journal article" date="2019" name="Emerg. Microbes Infect.">
        <title>Comprehensive subspecies identification of 175 nontuberculous mycobacteria species based on 7547 genomic profiles.</title>
        <authorList>
            <person name="Matsumoto Y."/>
            <person name="Kinjo T."/>
            <person name="Motooka D."/>
            <person name="Nabeya D."/>
            <person name="Jung N."/>
            <person name="Uechi K."/>
            <person name="Horii T."/>
            <person name="Iida T."/>
            <person name="Fujita J."/>
            <person name="Nakamura S."/>
        </authorList>
    </citation>
    <scope>NUCLEOTIDE SEQUENCE [LARGE SCALE GENOMIC DNA]</scope>
    <source>
        <strain evidence="7 8">JCM 18538</strain>
    </source>
</reference>
<keyword evidence="8" id="KW-1185">Reference proteome</keyword>
<name>A0A7I7S4N9_9MYCO</name>
<gene>
    <name evidence="7" type="ORF">MARA_51310</name>
</gene>
<evidence type="ECO:0000313" key="8">
    <source>
        <dbReference type="Proteomes" id="UP000467428"/>
    </source>
</evidence>
<dbReference type="SUPFAM" id="SSF53613">
    <property type="entry name" value="Ribokinase-like"/>
    <property type="match status" value="1"/>
</dbReference>
<feature type="domain" description="Carbohydrate kinase PfkB" evidence="6">
    <location>
        <begin position="4"/>
        <end position="297"/>
    </location>
</feature>
<dbReference type="InterPro" id="IPR011611">
    <property type="entry name" value="PfkB_dom"/>
</dbReference>
<dbReference type="PROSITE" id="PS00583">
    <property type="entry name" value="PFKB_KINASES_1"/>
    <property type="match status" value="1"/>
</dbReference>
<dbReference type="EMBL" id="AP022593">
    <property type="protein sequence ID" value="BBY51663.1"/>
    <property type="molecule type" value="Genomic_DNA"/>
</dbReference>
<evidence type="ECO:0000256" key="4">
    <source>
        <dbReference type="ARBA" id="ARBA00022777"/>
    </source>
</evidence>
<comment type="similarity">
    <text evidence="1">Belongs to the carbohydrate kinase PfkB family.</text>
</comment>